<organism evidence="4 5">
    <name type="scientific">Caballeronia arationis</name>
    <dbReference type="NCBI Taxonomy" id="1777142"/>
    <lineage>
        <taxon>Bacteria</taxon>
        <taxon>Pseudomonadati</taxon>
        <taxon>Pseudomonadota</taxon>
        <taxon>Betaproteobacteria</taxon>
        <taxon>Burkholderiales</taxon>
        <taxon>Burkholderiaceae</taxon>
        <taxon>Caballeronia</taxon>
    </lineage>
</organism>
<dbReference type="EMBL" id="OCSU01000001">
    <property type="protein sequence ID" value="SOE46573.1"/>
    <property type="molecule type" value="Genomic_DNA"/>
</dbReference>
<dbReference type="RefSeq" id="WP_097189562.1">
    <property type="nucleotide sequence ID" value="NZ_OCSU01000001.1"/>
</dbReference>
<dbReference type="NCBIfam" id="NF006007">
    <property type="entry name" value="PRK08138.1"/>
    <property type="match status" value="1"/>
</dbReference>
<name>A0A7Z7N081_9BURK</name>
<dbReference type="FunFam" id="1.10.12.10:FF:000001">
    <property type="entry name" value="Probable enoyl-CoA hydratase, mitochondrial"/>
    <property type="match status" value="1"/>
</dbReference>
<dbReference type="Gene3D" id="1.10.12.10">
    <property type="entry name" value="Lyase 2-enoyl-coa Hydratase, Chain A, domain 2"/>
    <property type="match status" value="1"/>
</dbReference>
<sequence>MSDTLVEIQEPAPGVSLITINRPDRRNALNFEIKGLLADAVEKLDSNPQVRVIIIVGAGSCFAAGSDVAEMQTLTPIEHTLRATDRMFSAVRRCSKPVVAAVEGYALGGGCELALSCDMIIAGESAKFGQPEIRLGVMPGAGATQHMVRTIGKYQTLRLLLTGERIDARSAYALGLVSELSPDGNALKRSLEVATTIAEMPPLAVKAIKEVVHFGADAPSETAMLLERRAFQVLFDSADQKEGMQAFLDKRTPHFQGR</sequence>
<dbReference type="InterPro" id="IPR001753">
    <property type="entry name" value="Enoyl-CoA_hydra/iso"/>
</dbReference>
<dbReference type="GO" id="GO:0006635">
    <property type="term" value="P:fatty acid beta-oxidation"/>
    <property type="evidence" value="ECO:0007669"/>
    <property type="project" value="TreeGrafter"/>
</dbReference>
<dbReference type="PANTHER" id="PTHR11941:SF54">
    <property type="entry name" value="ENOYL-COA HYDRATASE, MITOCHONDRIAL"/>
    <property type="match status" value="1"/>
</dbReference>
<dbReference type="PANTHER" id="PTHR11941">
    <property type="entry name" value="ENOYL-COA HYDRATASE-RELATED"/>
    <property type="match status" value="1"/>
</dbReference>
<dbReference type="Gene3D" id="3.90.226.10">
    <property type="entry name" value="2-enoyl-CoA Hydratase, Chain A, domain 1"/>
    <property type="match status" value="1"/>
</dbReference>
<gene>
    <name evidence="4" type="ORF">SAMN05446927_0140</name>
</gene>
<dbReference type="InterPro" id="IPR014748">
    <property type="entry name" value="Enoyl-CoA_hydra_C"/>
</dbReference>
<dbReference type="PROSITE" id="PS00166">
    <property type="entry name" value="ENOYL_COA_HYDRATASE"/>
    <property type="match status" value="1"/>
</dbReference>
<dbReference type="Pfam" id="PF00378">
    <property type="entry name" value="ECH_1"/>
    <property type="match status" value="1"/>
</dbReference>
<protein>
    <submittedName>
        <fullName evidence="4">Short chain enoyl-CoA hydratase</fullName>
    </submittedName>
</protein>
<evidence type="ECO:0000313" key="5">
    <source>
        <dbReference type="Proteomes" id="UP000219522"/>
    </source>
</evidence>
<dbReference type="FunFam" id="3.90.226.10:FF:000009">
    <property type="entry name" value="Carnitinyl-CoA dehydratase"/>
    <property type="match status" value="1"/>
</dbReference>
<dbReference type="CDD" id="cd06558">
    <property type="entry name" value="crotonase-like"/>
    <property type="match status" value="1"/>
</dbReference>
<dbReference type="SUPFAM" id="SSF52096">
    <property type="entry name" value="ClpP/crotonase"/>
    <property type="match status" value="1"/>
</dbReference>
<comment type="caution">
    <text evidence="4">The sequence shown here is derived from an EMBL/GenBank/DDBJ whole genome shotgun (WGS) entry which is preliminary data.</text>
</comment>
<keyword evidence="2" id="KW-0456">Lyase</keyword>
<dbReference type="Proteomes" id="UP000219522">
    <property type="component" value="Unassembled WGS sequence"/>
</dbReference>
<evidence type="ECO:0000256" key="3">
    <source>
        <dbReference type="RuleBase" id="RU003707"/>
    </source>
</evidence>
<dbReference type="InterPro" id="IPR029045">
    <property type="entry name" value="ClpP/crotonase-like_dom_sf"/>
</dbReference>
<proteinExistence type="inferred from homology"/>
<evidence type="ECO:0000256" key="1">
    <source>
        <dbReference type="ARBA" id="ARBA00005254"/>
    </source>
</evidence>
<reference evidence="4 5" key="1">
    <citation type="submission" date="2017-09" db="EMBL/GenBank/DDBJ databases">
        <authorList>
            <person name="Varghese N."/>
            <person name="Submissions S."/>
        </authorList>
    </citation>
    <scope>NUCLEOTIDE SEQUENCE [LARGE SCALE GENOMIC DNA]</scope>
    <source>
        <strain evidence="4 5">OK806</strain>
    </source>
</reference>
<dbReference type="InterPro" id="IPR018376">
    <property type="entry name" value="Enoyl-CoA_hyd/isom_CS"/>
</dbReference>
<accession>A0A7Z7N081</accession>
<dbReference type="AlphaFoldDB" id="A0A7Z7N081"/>
<comment type="similarity">
    <text evidence="1 3">Belongs to the enoyl-CoA hydratase/isomerase family.</text>
</comment>
<evidence type="ECO:0000313" key="4">
    <source>
        <dbReference type="EMBL" id="SOE46573.1"/>
    </source>
</evidence>
<keyword evidence="5" id="KW-1185">Reference proteome</keyword>
<dbReference type="GO" id="GO:0016836">
    <property type="term" value="F:hydro-lyase activity"/>
    <property type="evidence" value="ECO:0007669"/>
    <property type="project" value="UniProtKB-ARBA"/>
</dbReference>
<evidence type="ECO:0000256" key="2">
    <source>
        <dbReference type="ARBA" id="ARBA00023239"/>
    </source>
</evidence>